<feature type="domain" description="Smr" evidence="1">
    <location>
        <begin position="123"/>
        <end position="182"/>
    </location>
</feature>
<dbReference type="Gene3D" id="3.30.1370.110">
    <property type="match status" value="1"/>
</dbReference>
<evidence type="ECO:0000259" key="1">
    <source>
        <dbReference type="Pfam" id="PF01713"/>
    </source>
</evidence>
<keyword evidence="3" id="KW-1185">Reference proteome</keyword>
<reference evidence="2 3" key="1">
    <citation type="submission" date="2022-08" db="EMBL/GenBank/DDBJ databases">
        <title>Myroides zhujiangensis sp. nov., a novel bacterium isolated from sediment in the Pearl River Estuary.</title>
        <authorList>
            <person name="Cui L."/>
        </authorList>
    </citation>
    <scope>NUCLEOTIDE SEQUENCE [LARGE SCALE GENOMIC DNA]</scope>
    <source>
        <strain evidence="2 3">SCSIO 72103</strain>
    </source>
</reference>
<accession>A0ABY5NRJ0</accession>
<dbReference type="InterPro" id="IPR036063">
    <property type="entry name" value="Smr_dom_sf"/>
</dbReference>
<dbReference type="RefSeq" id="WP_257498996.1">
    <property type="nucleotide sequence ID" value="NZ_CP102382.1"/>
</dbReference>
<sequence length="187" mass="21526">MNHNIEIGSFVEVLDENFKGKVVQINNNEAVILTNDGFELSYFLHQLIPAVDDFLIKQGSSYGAIESAKMQKITKNHHRVNTDKKTKKDEVVLEIDLHIEKLVKSFKHLTNFDILNIQVDTARRQLEFAIANRIPKIVFIHGMGEGVLKTELEYLFGRYPEITFQDANYRKYGLGATEIYIKQNVNL</sequence>
<dbReference type="Proteomes" id="UP001317001">
    <property type="component" value="Chromosome"/>
</dbReference>
<dbReference type="Pfam" id="PF01713">
    <property type="entry name" value="Smr"/>
    <property type="match status" value="1"/>
</dbReference>
<name>A0ABY5NRJ0_9FLAO</name>
<evidence type="ECO:0000313" key="3">
    <source>
        <dbReference type="Proteomes" id="UP001317001"/>
    </source>
</evidence>
<organism evidence="2 3">
    <name type="scientific">Paenimyroides aestuarii</name>
    <dbReference type="NCBI Taxonomy" id="2968490"/>
    <lineage>
        <taxon>Bacteria</taxon>
        <taxon>Pseudomonadati</taxon>
        <taxon>Bacteroidota</taxon>
        <taxon>Flavobacteriia</taxon>
        <taxon>Flavobacteriales</taxon>
        <taxon>Flavobacteriaceae</taxon>
        <taxon>Paenimyroides</taxon>
    </lineage>
</organism>
<proteinExistence type="predicted"/>
<dbReference type="EMBL" id="CP102382">
    <property type="protein sequence ID" value="UUV21073.1"/>
    <property type="molecule type" value="Genomic_DNA"/>
</dbReference>
<dbReference type="InterPro" id="IPR002625">
    <property type="entry name" value="Smr_dom"/>
</dbReference>
<protein>
    <submittedName>
        <fullName evidence="2">Smr/MutS family protein</fullName>
    </submittedName>
</protein>
<evidence type="ECO:0000313" key="2">
    <source>
        <dbReference type="EMBL" id="UUV21073.1"/>
    </source>
</evidence>
<gene>
    <name evidence="2" type="ORF">NPX36_12205</name>
</gene>